<dbReference type="GO" id="GO:0005739">
    <property type="term" value="C:mitochondrion"/>
    <property type="evidence" value="ECO:0007669"/>
    <property type="project" value="TreeGrafter"/>
</dbReference>
<feature type="region of interest" description="Disordered" evidence="3">
    <location>
        <begin position="297"/>
        <end position="336"/>
    </location>
</feature>
<accession>A0A9D3PCK0</accession>
<dbReference type="InterPro" id="IPR003690">
    <property type="entry name" value="MTERF"/>
</dbReference>
<sequence>MAVHASRRLVLQWTFRGTPCRLISGLNVGNLDKQQTVSIYRNLCSRNDKHATEHATGPCRVEMLSSLVDLGFTESQAEQLARGTSDGRAGHAATQHLSTLSALVALGLNPSSVLKVVEKCPELLRVKEAQLQQRVDNLRKLGLVEGSLQRVVSHYPQLLTLPRKRVISVSRFLREKCLFTGQQVTEILRDTPAIVQEDMSQLEYKFQYAYFRMGIRQPEMLKAGLFRVSLEEVRCRHAFLERRGLYQTPDKKGQTRIANPKLKDFLAVPEDAFLSQVALATQEEFEVFRKLTAREMLEEEEDELESGDEDDDDDEDSEEGYESEGRGSVGYRKRKK</sequence>
<dbReference type="SMART" id="SM00733">
    <property type="entry name" value="Mterf"/>
    <property type="match status" value="3"/>
</dbReference>
<comment type="caution">
    <text evidence="4">The sequence shown here is derived from an EMBL/GenBank/DDBJ whole genome shotgun (WGS) entry which is preliminary data.</text>
</comment>
<gene>
    <name evidence="4" type="ORF">MATL_G00242770</name>
</gene>
<dbReference type="AlphaFoldDB" id="A0A9D3PCK0"/>
<keyword evidence="2" id="KW-0809">Transit peptide</keyword>
<dbReference type="GO" id="GO:0061668">
    <property type="term" value="P:mitochondrial ribosome assembly"/>
    <property type="evidence" value="ECO:0007669"/>
    <property type="project" value="TreeGrafter"/>
</dbReference>
<evidence type="ECO:0000256" key="2">
    <source>
        <dbReference type="ARBA" id="ARBA00022946"/>
    </source>
</evidence>
<dbReference type="PANTHER" id="PTHR13068">
    <property type="entry name" value="CGI-12 PROTEIN-RELATED"/>
    <property type="match status" value="1"/>
</dbReference>
<evidence type="ECO:0000256" key="3">
    <source>
        <dbReference type="SAM" id="MobiDB-lite"/>
    </source>
</evidence>
<protein>
    <recommendedName>
        <fullName evidence="6">Mitochondrial transcription termination factor 4</fullName>
    </recommendedName>
</protein>
<proteinExistence type="inferred from homology"/>
<organism evidence="4 5">
    <name type="scientific">Megalops atlanticus</name>
    <name type="common">Tarpon</name>
    <name type="synonym">Clupea gigantea</name>
    <dbReference type="NCBI Taxonomy" id="7932"/>
    <lineage>
        <taxon>Eukaryota</taxon>
        <taxon>Metazoa</taxon>
        <taxon>Chordata</taxon>
        <taxon>Craniata</taxon>
        <taxon>Vertebrata</taxon>
        <taxon>Euteleostomi</taxon>
        <taxon>Actinopterygii</taxon>
        <taxon>Neopterygii</taxon>
        <taxon>Teleostei</taxon>
        <taxon>Elopiformes</taxon>
        <taxon>Megalopidae</taxon>
        <taxon>Megalops</taxon>
    </lineage>
</organism>
<dbReference type="PANTHER" id="PTHR13068:SF203">
    <property type="entry name" value="TRANSCRIPTION TERMINATION FACTOR 4, MITOCHONDRIAL"/>
    <property type="match status" value="1"/>
</dbReference>
<feature type="compositionally biased region" description="Acidic residues" evidence="3">
    <location>
        <begin position="297"/>
        <end position="322"/>
    </location>
</feature>
<dbReference type="GO" id="GO:0006390">
    <property type="term" value="P:mitochondrial transcription"/>
    <property type="evidence" value="ECO:0007669"/>
    <property type="project" value="TreeGrafter"/>
</dbReference>
<dbReference type="GO" id="GO:0003676">
    <property type="term" value="F:nucleic acid binding"/>
    <property type="evidence" value="ECO:0007669"/>
    <property type="project" value="InterPro"/>
</dbReference>
<dbReference type="Proteomes" id="UP001046870">
    <property type="component" value="Chromosome 22"/>
</dbReference>
<dbReference type="OrthoDB" id="9991972at2759"/>
<comment type="similarity">
    <text evidence="1">Belongs to the mTERF family.</text>
</comment>
<evidence type="ECO:0000313" key="5">
    <source>
        <dbReference type="Proteomes" id="UP001046870"/>
    </source>
</evidence>
<dbReference type="EMBL" id="JAFDVH010000022">
    <property type="protein sequence ID" value="KAG7457083.1"/>
    <property type="molecule type" value="Genomic_DNA"/>
</dbReference>
<reference evidence="4" key="1">
    <citation type="submission" date="2021-01" db="EMBL/GenBank/DDBJ databases">
        <authorList>
            <person name="Zahm M."/>
            <person name="Roques C."/>
            <person name="Cabau C."/>
            <person name="Klopp C."/>
            <person name="Donnadieu C."/>
            <person name="Jouanno E."/>
            <person name="Lampietro C."/>
            <person name="Louis A."/>
            <person name="Herpin A."/>
            <person name="Echchiki A."/>
            <person name="Berthelot C."/>
            <person name="Parey E."/>
            <person name="Roest-Crollius H."/>
            <person name="Braasch I."/>
            <person name="Postlethwait J."/>
            <person name="Bobe J."/>
            <person name="Montfort J."/>
            <person name="Bouchez O."/>
            <person name="Begum T."/>
            <person name="Mejri S."/>
            <person name="Adams A."/>
            <person name="Chen W.-J."/>
            <person name="Guiguen Y."/>
        </authorList>
    </citation>
    <scope>NUCLEOTIDE SEQUENCE</scope>
    <source>
        <strain evidence="4">YG-15Mar2019-1</strain>
        <tissue evidence="4">Brain</tissue>
    </source>
</reference>
<dbReference type="InterPro" id="IPR038538">
    <property type="entry name" value="MTERF_sf"/>
</dbReference>
<dbReference type="Pfam" id="PF02536">
    <property type="entry name" value="mTERF"/>
    <property type="match status" value="1"/>
</dbReference>
<dbReference type="Gene3D" id="1.25.70.10">
    <property type="entry name" value="Transcription termination factor 3, mitochondrial"/>
    <property type="match status" value="1"/>
</dbReference>
<name>A0A9D3PCK0_MEGAT</name>
<evidence type="ECO:0000313" key="4">
    <source>
        <dbReference type="EMBL" id="KAG7457083.1"/>
    </source>
</evidence>
<keyword evidence="5" id="KW-1185">Reference proteome</keyword>
<evidence type="ECO:0008006" key="6">
    <source>
        <dbReference type="Google" id="ProtNLM"/>
    </source>
</evidence>
<evidence type="ECO:0000256" key="1">
    <source>
        <dbReference type="ARBA" id="ARBA00007692"/>
    </source>
</evidence>